<dbReference type="Gene3D" id="3.40.1190.20">
    <property type="match status" value="1"/>
</dbReference>
<dbReference type="CDD" id="cd01171">
    <property type="entry name" value="YXKO-related"/>
    <property type="match status" value="1"/>
</dbReference>
<dbReference type="InterPro" id="IPR000631">
    <property type="entry name" value="CARKD"/>
</dbReference>
<evidence type="ECO:0000256" key="1">
    <source>
        <dbReference type="ARBA" id="ARBA00022741"/>
    </source>
</evidence>
<keyword evidence="4 6" id="KW-0520">NAD</keyword>
<keyword evidence="8" id="KW-0808">Transferase</keyword>
<evidence type="ECO:0000256" key="5">
    <source>
        <dbReference type="ARBA" id="ARBA00023239"/>
    </source>
</evidence>
<proteinExistence type="inferred from homology"/>
<comment type="subunit">
    <text evidence="6">Homotetramer.</text>
</comment>
<dbReference type="Proteomes" id="UP000072660">
    <property type="component" value="Unassembled WGS sequence"/>
</dbReference>
<dbReference type="Pfam" id="PF01256">
    <property type="entry name" value="Carb_kinase"/>
    <property type="match status" value="1"/>
</dbReference>
<dbReference type="GO" id="GO:0110051">
    <property type="term" value="P:metabolite repair"/>
    <property type="evidence" value="ECO:0007669"/>
    <property type="project" value="TreeGrafter"/>
</dbReference>
<keyword evidence="8" id="KW-0418">Kinase</keyword>
<dbReference type="GO" id="GO:0046496">
    <property type="term" value="P:nicotinamide nucleotide metabolic process"/>
    <property type="evidence" value="ECO:0007669"/>
    <property type="project" value="UniProtKB-UniRule"/>
</dbReference>
<evidence type="ECO:0000256" key="6">
    <source>
        <dbReference type="HAMAP-Rule" id="MF_01965"/>
    </source>
</evidence>
<feature type="binding site" evidence="6">
    <location>
        <position position="221"/>
    </location>
    <ligand>
        <name>(6S)-NADPHX</name>
        <dbReference type="ChEBI" id="CHEBI:64076"/>
    </ligand>
</feature>
<comment type="function">
    <text evidence="6">Catalyzes the dehydration of the S-form of NAD(P)HX at the expense of ADP, which is converted to AMP. Together with NAD(P)HX epimerase, which catalyzes the epimerization of the S- and R-forms, the enzyme allows the repair of both epimers of NAD(P)HX, a damaged form of NAD(P)H that is a result of enzymatic or heat-dependent hydration.</text>
</comment>
<feature type="binding site" evidence="6">
    <location>
        <position position="46"/>
    </location>
    <ligand>
        <name>(6S)-NADPHX</name>
        <dbReference type="ChEBI" id="CHEBI:64076"/>
    </ligand>
</feature>
<organism evidence="8 9">
    <name type="scientific">Ventosimonas gracilis</name>
    <dbReference type="NCBI Taxonomy" id="1680762"/>
    <lineage>
        <taxon>Bacteria</taxon>
        <taxon>Pseudomonadati</taxon>
        <taxon>Pseudomonadota</taxon>
        <taxon>Gammaproteobacteria</taxon>
        <taxon>Pseudomonadales</taxon>
        <taxon>Ventosimonadaceae</taxon>
        <taxon>Ventosimonas</taxon>
    </lineage>
</organism>
<feature type="binding site" evidence="6">
    <location>
        <position position="154"/>
    </location>
    <ligand>
        <name>(6S)-NADPHX</name>
        <dbReference type="ChEBI" id="CHEBI:64076"/>
    </ligand>
</feature>
<accession>A0A139SVY0</accession>
<keyword evidence="3 6" id="KW-0521">NADP</keyword>
<feature type="binding site" evidence="6">
    <location>
        <position position="107"/>
    </location>
    <ligand>
        <name>(6S)-NADPHX</name>
        <dbReference type="ChEBI" id="CHEBI:64076"/>
    </ligand>
</feature>
<dbReference type="NCBIfam" id="TIGR00196">
    <property type="entry name" value="yjeF_cterm"/>
    <property type="match status" value="1"/>
</dbReference>
<comment type="caution">
    <text evidence="8">The sequence shown here is derived from an EMBL/GenBank/DDBJ whole genome shotgun (WGS) entry which is preliminary data.</text>
</comment>
<protein>
    <recommendedName>
        <fullName evidence="6">ADP-dependent (S)-NAD(P)H-hydrate dehydratase</fullName>
        <ecNumber evidence="6">4.2.1.136</ecNumber>
    </recommendedName>
    <alternativeName>
        <fullName evidence="6">ADP-dependent NAD(P)HX dehydratase</fullName>
    </alternativeName>
</protein>
<comment type="cofactor">
    <cofactor evidence="6">
        <name>Mg(2+)</name>
        <dbReference type="ChEBI" id="CHEBI:18420"/>
    </cofactor>
</comment>
<dbReference type="GO" id="GO:0052856">
    <property type="term" value="F:NAD(P)HX epimerase activity"/>
    <property type="evidence" value="ECO:0007669"/>
    <property type="project" value="TreeGrafter"/>
</dbReference>
<dbReference type="GO" id="GO:0016301">
    <property type="term" value="F:kinase activity"/>
    <property type="evidence" value="ECO:0007669"/>
    <property type="project" value="UniProtKB-KW"/>
</dbReference>
<dbReference type="InterPro" id="IPR029056">
    <property type="entry name" value="Ribokinase-like"/>
</dbReference>
<dbReference type="PANTHER" id="PTHR12592:SF0">
    <property type="entry name" value="ATP-DEPENDENT (S)-NAD(P)H-HYDRATE DEHYDRATASE"/>
    <property type="match status" value="1"/>
</dbReference>
<feature type="binding site" evidence="6">
    <location>
        <begin position="191"/>
        <end position="195"/>
    </location>
    <ligand>
        <name>AMP</name>
        <dbReference type="ChEBI" id="CHEBI:456215"/>
    </ligand>
</feature>
<reference evidence="8 9" key="1">
    <citation type="submission" date="2016-02" db="EMBL/GenBank/DDBJ databases">
        <authorList>
            <person name="Wen L."/>
            <person name="He K."/>
            <person name="Yang H."/>
        </authorList>
    </citation>
    <scope>NUCLEOTIDE SEQUENCE [LARGE SCALE GENOMIC DNA]</scope>
    <source>
        <strain evidence="8 9">CV58</strain>
    </source>
</reference>
<dbReference type="PANTHER" id="PTHR12592">
    <property type="entry name" value="ATP-DEPENDENT (S)-NAD(P)H-HYDRATE DEHYDRATASE FAMILY MEMBER"/>
    <property type="match status" value="1"/>
</dbReference>
<feature type="binding site" evidence="6">
    <location>
        <position position="220"/>
    </location>
    <ligand>
        <name>AMP</name>
        <dbReference type="ChEBI" id="CHEBI:456215"/>
    </ligand>
</feature>
<gene>
    <name evidence="6" type="primary">nnrD</name>
    <name evidence="8" type="ORF">AXE65_12305</name>
</gene>
<name>A0A139SVY0_9GAMM</name>
<dbReference type="EC" id="4.2.1.136" evidence="6"/>
<dbReference type="AlphaFoldDB" id="A0A139SVY0"/>
<dbReference type="PROSITE" id="PS51383">
    <property type="entry name" value="YJEF_C_3"/>
    <property type="match status" value="1"/>
</dbReference>
<comment type="catalytic activity">
    <reaction evidence="6">
        <text>(6S)-NADHX + ADP = AMP + phosphate + NADH + H(+)</text>
        <dbReference type="Rhea" id="RHEA:32223"/>
        <dbReference type="ChEBI" id="CHEBI:15378"/>
        <dbReference type="ChEBI" id="CHEBI:43474"/>
        <dbReference type="ChEBI" id="CHEBI:57945"/>
        <dbReference type="ChEBI" id="CHEBI:64074"/>
        <dbReference type="ChEBI" id="CHEBI:456215"/>
        <dbReference type="ChEBI" id="CHEBI:456216"/>
        <dbReference type="EC" id="4.2.1.136"/>
    </reaction>
</comment>
<evidence type="ECO:0000256" key="3">
    <source>
        <dbReference type="ARBA" id="ARBA00022857"/>
    </source>
</evidence>
<evidence type="ECO:0000259" key="7">
    <source>
        <dbReference type="PROSITE" id="PS51383"/>
    </source>
</evidence>
<sequence length="284" mass="29580">MSSPLFEPLPLDFSNLPKLPPRQGTAHKGQFGHVWLLGGDHGMGGAALLAAEAALRAGAGRVSLMTRAAHLAPALTRMPELMTHSADSSYALAQLLQQADVLVAGPGLGQAPWGRSLLSVTTTLDKPQVWDADALNLLAHGDISPAKSLLITPHPGEAARLLRCSVQQIQQDRPQAALCLAKRYQATVILKGAGTLIATMDGDLRRCDRGHPSMAGPGFGDVLAGLLGALLAQGMVDFEAACLAIWLHAVAGEQLGSGGRGLLASDLLPVIRSLLEAHSPCLAH</sequence>
<dbReference type="SUPFAM" id="SSF53613">
    <property type="entry name" value="Ribokinase-like"/>
    <property type="match status" value="1"/>
</dbReference>
<dbReference type="EMBL" id="LSZO01000088">
    <property type="protein sequence ID" value="KXU38728.1"/>
    <property type="molecule type" value="Genomic_DNA"/>
</dbReference>
<keyword evidence="1 6" id="KW-0547">Nucleotide-binding</keyword>
<keyword evidence="2 6" id="KW-0067">ATP-binding</keyword>
<evidence type="ECO:0000313" key="9">
    <source>
        <dbReference type="Proteomes" id="UP000072660"/>
    </source>
</evidence>
<dbReference type="OrthoDB" id="9806925at2"/>
<comment type="similarity">
    <text evidence="6">Belongs to the NnrD/CARKD family.</text>
</comment>
<keyword evidence="5 6" id="KW-0456">Lyase</keyword>
<comment type="catalytic activity">
    <reaction evidence="6">
        <text>(6S)-NADPHX + ADP = AMP + phosphate + NADPH + H(+)</text>
        <dbReference type="Rhea" id="RHEA:32235"/>
        <dbReference type="ChEBI" id="CHEBI:15378"/>
        <dbReference type="ChEBI" id="CHEBI:43474"/>
        <dbReference type="ChEBI" id="CHEBI:57783"/>
        <dbReference type="ChEBI" id="CHEBI:64076"/>
        <dbReference type="ChEBI" id="CHEBI:456215"/>
        <dbReference type="ChEBI" id="CHEBI:456216"/>
        <dbReference type="EC" id="4.2.1.136"/>
    </reaction>
</comment>
<evidence type="ECO:0000256" key="2">
    <source>
        <dbReference type="ARBA" id="ARBA00022840"/>
    </source>
</evidence>
<dbReference type="GO" id="GO:0052855">
    <property type="term" value="F:ADP-dependent NAD(P)H-hydrate dehydratase activity"/>
    <property type="evidence" value="ECO:0007669"/>
    <property type="project" value="UniProtKB-UniRule"/>
</dbReference>
<evidence type="ECO:0000313" key="8">
    <source>
        <dbReference type="EMBL" id="KXU38728.1"/>
    </source>
</evidence>
<keyword evidence="9" id="KW-1185">Reference proteome</keyword>
<feature type="domain" description="YjeF C-terminal" evidence="7">
    <location>
        <begin position="11"/>
        <end position="278"/>
    </location>
</feature>
<dbReference type="GO" id="GO:0005524">
    <property type="term" value="F:ATP binding"/>
    <property type="evidence" value="ECO:0007669"/>
    <property type="project" value="UniProtKB-KW"/>
</dbReference>
<evidence type="ECO:0000256" key="4">
    <source>
        <dbReference type="ARBA" id="ARBA00023027"/>
    </source>
</evidence>
<dbReference type="HAMAP" id="MF_01965">
    <property type="entry name" value="NADHX_dehydratase"/>
    <property type="match status" value="1"/>
</dbReference>